<protein>
    <submittedName>
        <fullName evidence="1">Putative salt-induced outer membrane protein YdiY</fullName>
    </submittedName>
</protein>
<dbReference type="InParanoid" id="A0A4R2PM78"/>
<dbReference type="OrthoDB" id="7631035at2"/>
<comment type="caution">
    <text evidence="1">The sequence shown here is derived from an EMBL/GenBank/DDBJ whole genome shotgun (WGS) entry which is preliminary data.</text>
</comment>
<evidence type="ECO:0000313" key="1">
    <source>
        <dbReference type="EMBL" id="TCP35301.1"/>
    </source>
</evidence>
<name>A0A4R2PM78_RHOSA</name>
<keyword evidence="2" id="KW-1185">Reference proteome</keyword>
<dbReference type="AlphaFoldDB" id="A0A4R2PM78"/>
<dbReference type="RefSeq" id="WP_132708201.1">
    <property type="nucleotide sequence ID" value="NZ_JACIGF010000004.1"/>
</dbReference>
<proteinExistence type="predicted"/>
<sequence>MRPAAEALLRAAAAGDDPSALREAVRLLLAADPGLAATLRRTLVTLVPQERVDTLSARVPALAAPPPTATPQPVPPVAEAPVTEAIAPPPPAPEPEPQEGFFKWKAWEGEVKVGGSASTGDVNEQALSLVFEMSQVIADTWDHSVSVNTDYSRNNSVTNQQRLASAYELFYRGWDNYFLSSLTRVDYDRFGSFLWRITEAPSVGWTIYNREKLGWSLQGGPGIRFTNLAETDAAGSEFNETNTEFVFRLGSNFDWALNGRVTLSNDSSLFTGPTTTTAENEIALTSDLTDRLSAAVSFNVRWDSQVPEDTSRIDTLSRFSLGYKF</sequence>
<dbReference type="Pfam" id="PF04338">
    <property type="entry name" value="DUF481"/>
    <property type="match status" value="1"/>
</dbReference>
<gene>
    <name evidence="1" type="ORF">EV659_104152</name>
</gene>
<dbReference type="FunCoup" id="A0A4R2PM78">
    <property type="interactions" value="13"/>
</dbReference>
<dbReference type="InterPro" id="IPR007433">
    <property type="entry name" value="DUF481"/>
</dbReference>
<accession>A0A4R2PM78</accession>
<organism evidence="1 2">
    <name type="scientific">Rhodothalassium salexigens DSM 2132</name>
    <dbReference type="NCBI Taxonomy" id="1188247"/>
    <lineage>
        <taxon>Bacteria</taxon>
        <taxon>Pseudomonadati</taxon>
        <taxon>Pseudomonadota</taxon>
        <taxon>Alphaproteobacteria</taxon>
        <taxon>Rhodothalassiales</taxon>
        <taxon>Rhodothalassiaceae</taxon>
        <taxon>Rhodothalassium</taxon>
    </lineage>
</organism>
<reference evidence="1 2" key="1">
    <citation type="submission" date="2019-03" db="EMBL/GenBank/DDBJ databases">
        <title>Genomic Encyclopedia of Type Strains, Phase IV (KMG-IV): sequencing the most valuable type-strain genomes for metagenomic binning, comparative biology and taxonomic classification.</title>
        <authorList>
            <person name="Goeker M."/>
        </authorList>
    </citation>
    <scope>NUCLEOTIDE SEQUENCE [LARGE SCALE GENOMIC DNA]</scope>
    <source>
        <strain evidence="1 2">DSM 2132</strain>
    </source>
</reference>
<dbReference type="EMBL" id="SLXO01000004">
    <property type="protein sequence ID" value="TCP35301.1"/>
    <property type="molecule type" value="Genomic_DNA"/>
</dbReference>
<dbReference type="Proteomes" id="UP000295399">
    <property type="component" value="Unassembled WGS sequence"/>
</dbReference>
<evidence type="ECO:0000313" key="2">
    <source>
        <dbReference type="Proteomes" id="UP000295399"/>
    </source>
</evidence>